<accession>A0A9P5PPP0</accession>
<evidence type="ECO:0000256" key="1">
    <source>
        <dbReference type="SAM" id="MobiDB-lite"/>
    </source>
</evidence>
<dbReference type="EMBL" id="JADNRY010000099">
    <property type="protein sequence ID" value="KAF9065720.1"/>
    <property type="molecule type" value="Genomic_DNA"/>
</dbReference>
<organism evidence="2 3">
    <name type="scientific">Rhodocollybia butyracea</name>
    <dbReference type="NCBI Taxonomy" id="206335"/>
    <lineage>
        <taxon>Eukaryota</taxon>
        <taxon>Fungi</taxon>
        <taxon>Dikarya</taxon>
        <taxon>Basidiomycota</taxon>
        <taxon>Agaricomycotina</taxon>
        <taxon>Agaricomycetes</taxon>
        <taxon>Agaricomycetidae</taxon>
        <taxon>Agaricales</taxon>
        <taxon>Marasmiineae</taxon>
        <taxon>Omphalotaceae</taxon>
        <taxon>Rhodocollybia</taxon>
    </lineage>
</organism>
<name>A0A9P5PPP0_9AGAR</name>
<dbReference type="Proteomes" id="UP000772434">
    <property type="component" value="Unassembled WGS sequence"/>
</dbReference>
<gene>
    <name evidence="2" type="ORF">BDP27DRAFT_1366213</name>
</gene>
<proteinExistence type="predicted"/>
<sequence length="152" mass="17728">MTTVYGETRVMKNAWLEWYVQGTYTKYQHPFLLLIMRRTVSTVSTMDTLAGVLQRRKNSTSQTACVQAQREWPEKAKHSRIQDEDHLLSEVLLSTPYTRRDRQVGLRGFPINEANEQVETSKGEEEERRSKGAEFIDVVREDLRVDEAVEYS</sequence>
<dbReference type="AlphaFoldDB" id="A0A9P5PPP0"/>
<evidence type="ECO:0000313" key="2">
    <source>
        <dbReference type="EMBL" id="KAF9065720.1"/>
    </source>
</evidence>
<feature type="compositionally biased region" description="Basic and acidic residues" evidence="1">
    <location>
        <begin position="119"/>
        <end position="131"/>
    </location>
</feature>
<reference evidence="2" key="1">
    <citation type="submission" date="2020-11" db="EMBL/GenBank/DDBJ databases">
        <authorList>
            <consortium name="DOE Joint Genome Institute"/>
            <person name="Ahrendt S."/>
            <person name="Riley R."/>
            <person name="Andreopoulos W."/>
            <person name="Labutti K."/>
            <person name="Pangilinan J."/>
            <person name="Ruiz-Duenas F.J."/>
            <person name="Barrasa J.M."/>
            <person name="Sanchez-Garcia M."/>
            <person name="Camarero S."/>
            <person name="Miyauchi S."/>
            <person name="Serrano A."/>
            <person name="Linde D."/>
            <person name="Babiker R."/>
            <person name="Drula E."/>
            <person name="Ayuso-Fernandez I."/>
            <person name="Pacheco R."/>
            <person name="Padilla G."/>
            <person name="Ferreira P."/>
            <person name="Barriuso J."/>
            <person name="Kellner H."/>
            <person name="Castanera R."/>
            <person name="Alfaro M."/>
            <person name="Ramirez L."/>
            <person name="Pisabarro A.G."/>
            <person name="Kuo A."/>
            <person name="Tritt A."/>
            <person name="Lipzen A."/>
            <person name="He G."/>
            <person name="Yan M."/>
            <person name="Ng V."/>
            <person name="Cullen D."/>
            <person name="Martin F."/>
            <person name="Rosso M.-N."/>
            <person name="Henrissat B."/>
            <person name="Hibbett D."/>
            <person name="Martinez A.T."/>
            <person name="Grigoriev I.V."/>
        </authorList>
    </citation>
    <scope>NUCLEOTIDE SEQUENCE</scope>
    <source>
        <strain evidence="2">AH 40177</strain>
    </source>
</reference>
<keyword evidence="3" id="KW-1185">Reference proteome</keyword>
<feature type="region of interest" description="Disordered" evidence="1">
    <location>
        <begin position="108"/>
        <end position="131"/>
    </location>
</feature>
<comment type="caution">
    <text evidence="2">The sequence shown here is derived from an EMBL/GenBank/DDBJ whole genome shotgun (WGS) entry which is preliminary data.</text>
</comment>
<protein>
    <submittedName>
        <fullName evidence="2">Uncharacterized protein</fullName>
    </submittedName>
</protein>
<evidence type="ECO:0000313" key="3">
    <source>
        <dbReference type="Proteomes" id="UP000772434"/>
    </source>
</evidence>